<name>A0A1Z5JQV4_FISSO</name>
<evidence type="ECO:0000313" key="2">
    <source>
        <dbReference type="EMBL" id="GAX16339.1"/>
    </source>
</evidence>
<dbReference type="Proteomes" id="UP000198406">
    <property type="component" value="Unassembled WGS sequence"/>
</dbReference>
<dbReference type="InParanoid" id="A0A1Z5JQV4"/>
<keyword evidence="1" id="KW-0732">Signal</keyword>
<reference evidence="2 3" key="1">
    <citation type="journal article" date="2015" name="Plant Cell">
        <title>Oil accumulation by the oleaginous diatom Fistulifera solaris as revealed by the genome and transcriptome.</title>
        <authorList>
            <person name="Tanaka T."/>
            <person name="Maeda Y."/>
            <person name="Veluchamy A."/>
            <person name="Tanaka M."/>
            <person name="Abida H."/>
            <person name="Marechal E."/>
            <person name="Bowler C."/>
            <person name="Muto M."/>
            <person name="Sunaga Y."/>
            <person name="Tanaka M."/>
            <person name="Yoshino T."/>
            <person name="Taniguchi T."/>
            <person name="Fukuda Y."/>
            <person name="Nemoto M."/>
            <person name="Matsumoto M."/>
            <person name="Wong P.S."/>
            <person name="Aburatani S."/>
            <person name="Fujibuchi W."/>
        </authorList>
    </citation>
    <scope>NUCLEOTIDE SEQUENCE [LARGE SCALE GENOMIC DNA]</scope>
    <source>
        <strain evidence="2 3">JPCC DA0580</strain>
    </source>
</reference>
<dbReference type="CDD" id="cd02980">
    <property type="entry name" value="TRX_Fd_family"/>
    <property type="match status" value="1"/>
</dbReference>
<proteinExistence type="predicted"/>
<accession>A0A1Z5JQV4</accession>
<dbReference type="Pfam" id="PF01257">
    <property type="entry name" value="2Fe-2S_thioredx"/>
    <property type="match status" value="1"/>
</dbReference>
<dbReference type="EMBL" id="BDSP01000103">
    <property type="protein sequence ID" value="GAX16339.1"/>
    <property type="molecule type" value="Genomic_DNA"/>
</dbReference>
<sequence length="122" mass="13567">MKSGACFLLSVALLSITFSNVFTFTAPRRHYRQRSHLFMTNDIQRVEVCAGKDCKRSGGGPRLEKLIQQVVEEEGRSNTTVERCYCQGECGYGPNILVDDKLINNVRGRDAVLQALGLAQEA</sequence>
<dbReference type="OrthoDB" id="10264664at2759"/>
<dbReference type="SUPFAM" id="SSF52833">
    <property type="entry name" value="Thioredoxin-like"/>
    <property type="match status" value="1"/>
</dbReference>
<feature type="chain" id="PRO_5012283614" evidence="1">
    <location>
        <begin position="24"/>
        <end position="122"/>
    </location>
</feature>
<organism evidence="2 3">
    <name type="scientific">Fistulifera solaris</name>
    <name type="common">Oleaginous diatom</name>
    <dbReference type="NCBI Taxonomy" id="1519565"/>
    <lineage>
        <taxon>Eukaryota</taxon>
        <taxon>Sar</taxon>
        <taxon>Stramenopiles</taxon>
        <taxon>Ochrophyta</taxon>
        <taxon>Bacillariophyta</taxon>
        <taxon>Bacillariophyceae</taxon>
        <taxon>Bacillariophycidae</taxon>
        <taxon>Naviculales</taxon>
        <taxon>Naviculaceae</taxon>
        <taxon>Fistulifera</taxon>
    </lineage>
</organism>
<evidence type="ECO:0000313" key="3">
    <source>
        <dbReference type="Proteomes" id="UP000198406"/>
    </source>
</evidence>
<comment type="caution">
    <text evidence="2">The sequence shown here is derived from an EMBL/GenBank/DDBJ whole genome shotgun (WGS) entry which is preliminary data.</text>
</comment>
<keyword evidence="3" id="KW-1185">Reference proteome</keyword>
<dbReference type="InterPro" id="IPR036249">
    <property type="entry name" value="Thioredoxin-like_sf"/>
</dbReference>
<evidence type="ECO:0000256" key="1">
    <source>
        <dbReference type="SAM" id="SignalP"/>
    </source>
</evidence>
<dbReference type="Gene3D" id="3.40.30.10">
    <property type="entry name" value="Glutaredoxin"/>
    <property type="match status" value="1"/>
</dbReference>
<dbReference type="AlphaFoldDB" id="A0A1Z5JQV4"/>
<protein>
    <submittedName>
        <fullName evidence="2">Uncharacterized protein</fullName>
    </submittedName>
</protein>
<feature type="signal peptide" evidence="1">
    <location>
        <begin position="1"/>
        <end position="23"/>
    </location>
</feature>
<gene>
    <name evidence="2" type="ORF">FisN_35Hh043</name>
</gene>